<name>A0A448XRF1_9PLAT</name>
<keyword evidence="1" id="KW-0732">Signal</keyword>
<evidence type="ECO:0000256" key="1">
    <source>
        <dbReference type="SAM" id="SignalP"/>
    </source>
</evidence>
<gene>
    <name evidence="2" type="ORF">PXEA_LOCUS36523</name>
</gene>
<evidence type="ECO:0000313" key="3">
    <source>
        <dbReference type="Proteomes" id="UP000784294"/>
    </source>
</evidence>
<dbReference type="EMBL" id="CAAALY010278713">
    <property type="protein sequence ID" value="VEL43083.1"/>
    <property type="molecule type" value="Genomic_DNA"/>
</dbReference>
<feature type="chain" id="PRO_5019124767" description="Secreted protein" evidence="1">
    <location>
        <begin position="19"/>
        <end position="99"/>
    </location>
</feature>
<dbReference type="AlphaFoldDB" id="A0A448XRF1"/>
<dbReference type="Proteomes" id="UP000784294">
    <property type="component" value="Unassembled WGS sequence"/>
</dbReference>
<sequence length="99" mass="11122">MPAAVLVPALLLWPYPHAGMGLGAQSVCLLRQFRQYRPPTLRATCEFDLEASAQKRDRRPSTGRPLYHTVLDGTTRPHYTQADLFVTTYLHILTGVLDT</sequence>
<accession>A0A448XRF1</accession>
<evidence type="ECO:0000313" key="2">
    <source>
        <dbReference type="EMBL" id="VEL43083.1"/>
    </source>
</evidence>
<comment type="caution">
    <text evidence="2">The sequence shown here is derived from an EMBL/GenBank/DDBJ whole genome shotgun (WGS) entry which is preliminary data.</text>
</comment>
<organism evidence="2 3">
    <name type="scientific">Protopolystoma xenopodis</name>
    <dbReference type="NCBI Taxonomy" id="117903"/>
    <lineage>
        <taxon>Eukaryota</taxon>
        <taxon>Metazoa</taxon>
        <taxon>Spiralia</taxon>
        <taxon>Lophotrochozoa</taxon>
        <taxon>Platyhelminthes</taxon>
        <taxon>Monogenea</taxon>
        <taxon>Polyopisthocotylea</taxon>
        <taxon>Polystomatidea</taxon>
        <taxon>Polystomatidae</taxon>
        <taxon>Protopolystoma</taxon>
    </lineage>
</organism>
<evidence type="ECO:0008006" key="4">
    <source>
        <dbReference type="Google" id="ProtNLM"/>
    </source>
</evidence>
<feature type="signal peptide" evidence="1">
    <location>
        <begin position="1"/>
        <end position="18"/>
    </location>
</feature>
<proteinExistence type="predicted"/>
<reference evidence="2" key="1">
    <citation type="submission" date="2018-11" db="EMBL/GenBank/DDBJ databases">
        <authorList>
            <consortium name="Pathogen Informatics"/>
        </authorList>
    </citation>
    <scope>NUCLEOTIDE SEQUENCE</scope>
</reference>
<protein>
    <recommendedName>
        <fullName evidence="4">Secreted protein</fullName>
    </recommendedName>
</protein>
<keyword evidence="3" id="KW-1185">Reference proteome</keyword>